<evidence type="ECO:0000259" key="3">
    <source>
        <dbReference type="PROSITE" id="PS50158"/>
    </source>
</evidence>
<dbReference type="GO" id="GO:0003676">
    <property type="term" value="F:nucleic acid binding"/>
    <property type="evidence" value="ECO:0007669"/>
    <property type="project" value="InterPro"/>
</dbReference>
<accession>A0A9R1UEK1</accession>
<dbReference type="Proteomes" id="UP000235145">
    <property type="component" value="Unassembled WGS sequence"/>
</dbReference>
<dbReference type="Gene3D" id="4.10.60.10">
    <property type="entry name" value="Zinc finger, CCHC-type"/>
    <property type="match status" value="1"/>
</dbReference>
<evidence type="ECO:0000256" key="2">
    <source>
        <dbReference type="SAM" id="MobiDB-lite"/>
    </source>
</evidence>
<reference evidence="4 5" key="1">
    <citation type="journal article" date="2017" name="Nat. Commun.">
        <title>Genome assembly with in vitro proximity ligation data and whole-genome triplication in lettuce.</title>
        <authorList>
            <person name="Reyes-Chin-Wo S."/>
            <person name="Wang Z."/>
            <person name="Yang X."/>
            <person name="Kozik A."/>
            <person name="Arikit S."/>
            <person name="Song C."/>
            <person name="Xia L."/>
            <person name="Froenicke L."/>
            <person name="Lavelle D.O."/>
            <person name="Truco M.J."/>
            <person name="Xia R."/>
            <person name="Zhu S."/>
            <person name="Xu C."/>
            <person name="Xu H."/>
            <person name="Xu X."/>
            <person name="Cox K."/>
            <person name="Korf I."/>
            <person name="Meyers B.C."/>
            <person name="Michelmore R.W."/>
        </authorList>
    </citation>
    <scope>NUCLEOTIDE SEQUENCE [LARGE SCALE GENOMIC DNA]</scope>
    <source>
        <strain evidence="5">cv. Salinas</strain>
        <tissue evidence="4">Seedlings</tissue>
    </source>
</reference>
<feature type="region of interest" description="Disordered" evidence="2">
    <location>
        <begin position="257"/>
        <end position="280"/>
    </location>
</feature>
<feature type="domain" description="CCHC-type" evidence="3">
    <location>
        <begin position="355"/>
        <end position="370"/>
    </location>
</feature>
<dbReference type="EMBL" id="NBSK02000009">
    <property type="protein sequence ID" value="KAJ0185840.1"/>
    <property type="molecule type" value="Genomic_DNA"/>
</dbReference>
<proteinExistence type="predicted"/>
<evidence type="ECO:0000256" key="1">
    <source>
        <dbReference type="PROSITE-ProRule" id="PRU00047"/>
    </source>
</evidence>
<feature type="compositionally biased region" description="Polar residues" evidence="2">
    <location>
        <begin position="16"/>
        <end position="35"/>
    </location>
</feature>
<keyword evidence="1" id="KW-0479">Metal-binding</keyword>
<dbReference type="GO" id="GO:0008270">
    <property type="term" value="F:zinc ion binding"/>
    <property type="evidence" value="ECO:0007669"/>
    <property type="project" value="UniProtKB-KW"/>
</dbReference>
<evidence type="ECO:0000313" key="5">
    <source>
        <dbReference type="Proteomes" id="UP000235145"/>
    </source>
</evidence>
<feature type="region of interest" description="Disordered" evidence="2">
    <location>
        <begin position="1"/>
        <end position="43"/>
    </location>
</feature>
<name>A0A9R1UEK1_LACSA</name>
<sequence length="404" mass="45574">MAPRKQPGVRPLPTPRGNSRRTPPITQTSVETPNQGGDPEVTNVNQTFQMNSAMMQNMLAQGIATALAAYEAARNGNTGNSGSGTTATHQSNTRHCSYKDFMSCKPRPFYGTEGVVGLSRWMEKTKVVFHISAFPDDCRVKYATCTLMDSALTWWNNHAKSMGIAEAYAMGWESLKQLMTKEYCPRQEIQALEQDLWNLVMKGSETSRFNDLANLFPGMVTPEDRKIERYIWGLASPVQAISLSVEWTVCPTGYHEPTGREEEHWRHQKEVSWGKKEESKHHKVEPEPLAVYAAVTNTPTPTKSYSGTLPHCIKCNFHHVGNYREVICNKCNMRGHISRYCRRNPTTTAEVSRNCYECNQPWHFRMDCPQLKKQGGNGRVLMITVGEALSEPRVVIGTFHNNNV</sequence>
<dbReference type="PROSITE" id="PS50158">
    <property type="entry name" value="ZF_CCHC"/>
    <property type="match status" value="1"/>
</dbReference>
<protein>
    <recommendedName>
        <fullName evidence="3">CCHC-type domain-containing protein</fullName>
    </recommendedName>
</protein>
<keyword evidence="1" id="KW-0862">Zinc</keyword>
<dbReference type="Pfam" id="PF03732">
    <property type="entry name" value="Retrotrans_gag"/>
    <property type="match status" value="1"/>
</dbReference>
<comment type="caution">
    <text evidence="4">The sequence shown here is derived from an EMBL/GenBank/DDBJ whole genome shotgun (WGS) entry which is preliminary data.</text>
</comment>
<gene>
    <name evidence="4" type="ORF">LSAT_V11C900506620</name>
</gene>
<dbReference type="InterPro" id="IPR005162">
    <property type="entry name" value="Retrotrans_gag_dom"/>
</dbReference>
<dbReference type="AlphaFoldDB" id="A0A9R1UEK1"/>
<dbReference type="InterPro" id="IPR036875">
    <property type="entry name" value="Znf_CCHC_sf"/>
</dbReference>
<keyword evidence="1" id="KW-0863">Zinc-finger</keyword>
<evidence type="ECO:0000313" key="4">
    <source>
        <dbReference type="EMBL" id="KAJ0185840.1"/>
    </source>
</evidence>
<organism evidence="4 5">
    <name type="scientific">Lactuca sativa</name>
    <name type="common">Garden lettuce</name>
    <dbReference type="NCBI Taxonomy" id="4236"/>
    <lineage>
        <taxon>Eukaryota</taxon>
        <taxon>Viridiplantae</taxon>
        <taxon>Streptophyta</taxon>
        <taxon>Embryophyta</taxon>
        <taxon>Tracheophyta</taxon>
        <taxon>Spermatophyta</taxon>
        <taxon>Magnoliopsida</taxon>
        <taxon>eudicotyledons</taxon>
        <taxon>Gunneridae</taxon>
        <taxon>Pentapetalae</taxon>
        <taxon>asterids</taxon>
        <taxon>campanulids</taxon>
        <taxon>Asterales</taxon>
        <taxon>Asteraceae</taxon>
        <taxon>Cichorioideae</taxon>
        <taxon>Cichorieae</taxon>
        <taxon>Lactucinae</taxon>
        <taxon>Lactuca</taxon>
    </lineage>
</organism>
<dbReference type="InterPro" id="IPR001878">
    <property type="entry name" value="Znf_CCHC"/>
</dbReference>
<dbReference type="SUPFAM" id="SSF57756">
    <property type="entry name" value="Retrovirus zinc finger-like domains"/>
    <property type="match status" value="1"/>
</dbReference>
<keyword evidence="5" id="KW-1185">Reference proteome</keyword>
<dbReference type="SMART" id="SM00343">
    <property type="entry name" value="ZnF_C2HC"/>
    <property type="match status" value="2"/>
</dbReference>